<keyword evidence="2" id="KW-1185">Reference proteome</keyword>
<comment type="caution">
    <text evidence="1">The sequence shown here is derived from an EMBL/GenBank/DDBJ whole genome shotgun (WGS) entry which is preliminary data.</text>
</comment>
<accession>A0A7J9CEY1</accession>
<dbReference type="EMBL" id="JABEZY010000009">
    <property type="protein sequence ID" value="MBA0747100.1"/>
    <property type="molecule type" value="Genomic_DNA"/>
</dbReference>
<sequence>MRRKQVANPSHQQKLMLTVNPERILANPRV</sequence>
<gene>
    <name evidence="1" type="ORF">Gogos_009563</name>
</gene>
<dbReference type="AlphaFoldDB" id="A0A7J9CEY1"/>
<dbReference type="Proteomes" id="UP000593579">
    <property type="component" value="Unassembled WGS sequence"/>
</dbReference>
<reference evidence="1 2" key="1">
    <citation type="journal article" date="2019" name="Genome Biol. Evol.">
        <title>Insights into the evolution of the New World diploid cottons (Gossypium, subgenus Houzingenia) based on genome sequencing.</title>
        <authorList>
            <person name="Grover C.E."/>
            <person name="Arick M.A. 2nd"/>
            <person name="Thrash A."/>
            <person name="Conover J.L."/>
            <person name="Sanders W.S."/>
            <person name="Peterson D.G."/>
            <person name="Frelichowski J.E."/>
            <person name="Scheffler J.A."/>
            <person name="Scheffler B.E."/>
            <person name="Wendel J.F."/>
        </authorList>
    </citation>
    <scope>NUCLEOTIDE SEQUENCE [LARGE SCALE GENOMIC DNA]</scope>
    <source>
        <strain evidence="1">5</strain>
        <tissue evidence="1">Leaf</tissue>
    </source>
</reference>
<evidence type="ECO:0000313" key="1">
    <source>
        <dbReference type="EMBL" id="MBA0747100.1"/>
    </source>
</evidence>
<protein>
    <submittedName>
        <fullName evidence="1">Uncharacterized protein</fullName>
    </submittedName>
</protein>
<proteinExistence type="predicted"/>
<name>A0A7J9CEY1_GOSGO</name>
<organism evidence="1 2">
    <name type="scientific">Gossypium gossypioides</name>
    <name type="common">Mexican cotton</name>
    <name type="synonym">Selera gossypioides</name>
    <dbReference type="NCBI Taxonomy" id="34282"/>
    <lineage>
        <taxon>Eukaryota</taxon>
        <taxon>Viridiplantae</taxon>
        <taxon>Streptophyta</taxon>
        <taxon>Embryophyta</taxon>
        <taxon>Tracheophyta</taxon>
        <taxon>Spermatophyta</taxon>
        <taxon>Magnoliopsida</taxon>
        <taxon>eudicotyledons</taxon>
        <taxon>Gunneridae</taxon>
        <taxon>Pentapetalae</taxon>
        <taxon>rosids</taxon>
        <taxon>malvids</taxon>
        <taxon>Malvales</taxon>
        <taxon>Malvaceae</taxon>
        <taxon>Malvoideae</taxon>
        <taxon>Gossypium</taxon>
    </lineage>
</organism>
<evidence type="ECO:0000313" key="2">
    <source>
        <dbReference type="Proteomes" id="UP000593579"/>
    </source>
</evidence>